<dbReference type="Gene3D" id="3.90.550.10">
    <property type="entry name" value="Spore Coat Polysaccharide Biosynthesis Protein SpsA, Chain A"/>
    <property type="match status" value="1"/>
</dbReference>
<dbReference type="SUPFAM" id="SSF53448">
    <property type="entry name" value="Nucleotide-diphospho-sugar transferases"/>
    <property type="match status" value="1"/>
</dbReference>
<protein>
    <recommendedName>
        <fullName evidence="1">Glycosyltransferase 2-like domain-containing protein</fullName>
    </recommendedName>
</protein>
<reference evidence="2" key="1">
    <citation type="journal article" date="2014" name="Front. Microbiol.">
        <title>High frequency of phylogenetically diverse reductive dehalogenase-homologous genes in deep subseafloor sedimentary metagenomes.</title>
        <authorList>
            <person name="Kawai M."/>
            <person name="Futagami T."/>
            <person name="Toyoda A."/>
            <person name="Takaki Y."/>
            <person name="Nishi S."/>
            <person name="Hori S."/>
            <person name="Arai W."/>
            <person name="Tsubouchi T."/>
            <person name="Morono Y."/>
            <person name="Uchiyama I."/>
            <person name="Ito T."/>
            <person name="Fujiyama A."/>
            <person name="Inagaki F."/>
            <person name="Takami H."/>
        </authorList>
    </citation>
    <scope>NUCLEOTIDE SEQUENCE</scope>
    <source>
        <strain evidence="2">Expedition CK06-06</strain>
    </source>
</reference>
<dbReference type="EMBL" id="BARS01027538">
    <property type="protein sequence ID" value="GAF99714.1"/>
    <property type="molecule type" value="Genomic_DNA"/>
</dbReference>
<comment type="caution">
    <text evidence="2">The sequence shown here is derived from an EMBL/GenBank/DDBJ whole genome shotgun (WGS) entry which is preliminary data.</text>
</comment>
<evidence type="ECO:0000313" key="2">
    <source>
        <dbReference type="EMBL" id="GAF99714.1"/>
    </source>
</evidence>
<dbReference type="InterPro" id="IPR001173">
    <property type="entry name" value="Glyco_trans_2-like"/>
</dbReference>
<dbReference type="Pfam" id="PF00535">
    <property type="entry name" value="Glycos_transf_2"/>
    <property type="match status" value="1"/>
</dbReference>
<sequence>MKLLITLLTSCGLKFLKQSYESVKNQLDNTLTYDIVIIVNTLDDTYYSEVLENFKDSKVVRTESNGKPGKGHNSTIQYFKDNTEYDYLIKIDGDDFLYPYALSKITNYLKFKPDALILP</sequence>
<dbReference type="AlphaFoldDB" id="X0U2D8"/>
<evidence type="ECO:0000259" key="1">
    <source>
        <dbReference type="Pfam" id="PF00535"/>
    </source>
</evidence>
<name>X0U2D8_9ZZZZ</name>
<accession>X0U2D8</accession>
<dbReference type="InterPro" id="IPR029044">
    <property type="entry name" value="Nucleotide-diphossugar_trans"/>
</dbReference>
<gene>
    <name evidence="2" type="ORF">S01H1_43237</name>
</gene>
<organism evidence="2">
    <name type="scientific">marine sediment metagenome</name>
    <dbReference type="NCBI Taxonomy" id="412755"/>
    <lineage>
        <taxon>unclassified sequences</taxon>
        <taxon>metagenomes</taxon>
        <taxon>ecological metagenomes</taxon>
    </lineage>
</organism>
<dbReference type="CDD" id="cd00761">
    <property type="entry name" value="Glyco_tranf_GTA_type"/>
    <property type="match status" value="1"/>
</dbReference>
<proteinExistence type="predicted"/>
<feature type="domain" description="Glycosyltransferase 2-like" evidence="1">
    <location>
        <begin position="14"/>
        <end position="116"/>
    </location>
</feature>
<feature type="non-terminal residue" evidence="2">
    <location>
        <position position="119"/>
    </location>
</feature>